<sequence>QKRKGDARTRYLFPFPIFSPGAGQAALPPPPVFSSFSEDEGTKDVAVPSCPPPAPAYQRDLARLPLISAPPAPAPPSTARLWRPRWLLSDAYSASSRGCSGLLAGRGGVGCRLFLGVVLLAADEALRGARRWLHCSERLQRTAAGAMEVPGEVENVMLRKISAAATFPRREICFYFDLTCNFLPF</sequence>
<accession>A0A453ES70</accession>
<reference evidence="2" key="2">
    <citation type="journal article" date="2017" name="Nat. Plants">
        <title>The Aegilops tauschii genome reveals multiple impacts of transposons.</title>
        <authorList>
            <person name="Zhao G."/>
            <person name="Zou C."/>
            <person name="Li K."/>
            <person name="Wang K."/>
            <person name="Li T."/>
            <person name="Gao L."/>
            <person name="Zhang X."/>
            <person name="Wang H."/>
            <person name="Yang Z."/>
            <person name="Liu X."/>
            <person name="Jiang W."/>
            <person name="Mao L."/>
            <person name="Kong X."/>
            <person name="Jiao Y."/>
            <person name="Jia J."/>
        </authorList>
    </citation>
    <scope>NUCLEOTIDE SEQUENCE [LARGE SCALE GENOMIC DNA]</scope>
    <source>
        <strain evidence="2">cv. AL8/78</strain>
    </source>
</reference>
<organism evidence="1 2">
    <name type="scientific">Aegilops tauschii subsp. strangulata</name>
    <name type="common">Goatgrass</name>
    <dbReference type="NCBI Taxonomy" id="200361"/>
    <lineage>
        <taxon>Eukaryota</taxon>
        <taxon>Viridiplantae</taxon>
        <taxon>Streptophyta</taxon>
        <taxon>Embryophyta</taxon>
        <taxon>Tracheophyta</taxon>
        <taxon>Spermatophyta</taxon>
        <taxon>Magnoliopsida</taxon>
        <taxon>Liliopsida</taxon>
        <taxon>Poales</taxon>
        <taxon>Poaceae</taxon>
        <taxon>BOP clade</taxon>
        <taxon>Pooideae</taxon>
        <taxon>Triticodae</taxon>
        <taxon>Triticeae</taxon>
        <taxon>Triticinae</taxon>
        <taxon>Aegilops</taxon>
    </lineage>
</organism>
<reference evidence="1" key="4">
    <citation type="submission" date="2019-03" db="UniProtKB">
        <authorList>
            <consortium name="EnsemblPlants"/>
        </authorList>
    </citation>
    <scope>IDENTIFICATION</scope>
</reference>
<protein>
    <submittedName>
        <fullName evidence="1">Uncharacterized protein</fullName>
    </submittedName>
</protein>
<dbReference type="Gramene" id="AET3Gv20436800.1">
    <property type="protein sequence ID" value="AET3Gv20436800.1"/>
    <property type="gene ID" value="AET3Gv20436800"/>
</dbReference>
<reference evidence="1" key="5">
    <citation type="journal article" date="2021" name="G3 (Bethesda)">
        <title>Aegilops tauschii genome assembly Aet v5.0 features greater sequence contiguity and improved annotation.</title>
        <authorList>
            <person name="Wang L."/>
            <person name="Zhu T."/>
            <person name="Rodriguez J.C."/>
            <person name="Deal K.R."/>
            <person name="Dubcovsky J."/>
            <person name="McGuire P.E."/>
            <person name="Lux T."/>
            <person name="Spannagl M."/>
            <person name="Mayer K.F.X."/>
            <person name="Baldrich P."/>
            <person name="Meyers B.C."/>
            <person name="Huo N."/>
            <person name="Gu Y.Q."/>
            <person name="Zhou H."/>
            <person name="Devos K.M."/>
            <person name="Bennetzen J.L."/>
            <person name="Unver T."/>
            <person name="Budak H."/>
            <person name="Gulick P.J."/>
            <person name="Galiba G."/>
            <person name="Kalapos B."/>
            <person name="Nelson D.R."/>
            <person name="Li P."/>
            <person name="You F.M."/>
            <person name="Luo M.C."/>
            <person name="Dvorak J."/>
        </authorList>
    </citation>
    <scope>NUCLEOTIDE SEQUENCE [LARGE SCALE GENOMIC DNA]</scope>
    <source>
        <strain evidence="1">cv. AL8/78</strain>
    </source>
</reference>
<evidence type="ECO:0000313" key="1">
    <source>
        <dbReference type="EnsemblPlants" id="AET3Gv20436800.1"/>
    </source>
</evidence>
<evidence type="ECO:0000313" key="2">
    <source>
        <dbReference type="Proteomes" id="UP000015105"/>
    </source>
</evidence>
<keyword evidence="2" id="KW-1185">Reference proteome</keyword>
<dbReference type="Proteomes" id="UP000015105">
    <property type="component" value="Chromosome 3D"/>
</dbReference>
<reference evidence="2" key="1">
    <citation type="journal article" date="2014" name="Science">
        <title>Ancient hybridizations among the ancestral genomes of bread wheat.</title>
        <authorList>
            <consortium name="International Wheat Genome Sequencing Consortium,"/>
            <person name="Marcussen T."/>
            <person name="Sandve S.R."/>
            <person name="Heier L."/>
            <person name="Spannagl M."/>
            <person name="Pfeifer M."/>
            <person name="Jakobsen K.S."/>
            <person name="Wulff B.B."/>
            <person name="Steuernagel B."/>
            <person name="Mayer K.F."/>
            <person name="Olsen O.A."/>
        </authorList>
    </citation>
    <scope>NUCLEOTIDE SEQUENCE [LARGE SCALE GENOMIC DNA]</scope>
    <source>
        <strain evidence="2">cv. AL8/78</strain>
    </source>
</reference>
<dbReference type="EnsemblPlants" id="AET3Gv20436800.1">
    <property type="protein sequence ID" value="AET3Gv20436800.1"/>
    <property type="gene ID" value="AET3Gv20436800"/>
</dbReference>
<proteinExistence type="predicted"/>
<reference evidence="1" key="3">
    <citation type="journal article" date="2017" name="Nature">
        <title>Genome sequence of the progenitor of the wheat D genome Aegilops tauschii.</title>
        <authorList>
            <person name="Luo M.C."/>
            <person name="Gu Y.Q."/>
            <person name="Puiu D."/>
            <person name="Wang H."/>
            <person name="Twardziok S.O."/>
            <person name="Deal K.R."/>
            <person name="Huo N."/>
            <person name="Zhu T."/>
            <person name="Wang L."/>
            <person name="Wang Y."/>
            <person name="McGuire P.E."/>
            <person name="Liu S."/>
            <person name="Long H."/>
            <person name="Ramasamy R.K."/>
            <person name="Rodriguez J.C."/>
            <person name="Van S.L."/>
            <person name="Yuan L."/>
            <person name="Wang Z."/>
            <person name="Xia Z."/>
            <person name="Xiao L."/>
            <person name="Anderson O.D."/>
            <person name="Ouyang S."/>
            <person name="Liang Y."/>
            <person name="Zimin A.V."/>
            <person name="Pertea G."/>
            <person name="Qi P."/>
            <person name="Bennetzen J.L."/>
            <person name="Dai X."/>
            <person name="Dawson M.W."/>
            <person name="Muller H.G."/>
            <person name="Kugler K."/>
            <person name="Rivarola-Duarte L."/>
            <person name="Spannagl M."/>
            <person name="Mayer K.F.X."/>
            <person name="Lu F.H."/>
            <person name="Bevan M.W."/>
            <person name="Leroy P."/>
            <person name="Li P."/>
            <person name="You F.M."/>
            <person name="Sun Q."/>
            <person name="Liu Z."/>
            <person name="Lyons E."/>
            <person name="Wicker T."/>
            <person name="Salzberg S.L."/>
            <person name="Devos K.M."/>
            <person name="Dvorak J."/>
        </authorList>
    </citation>
    <scope>NUCLEOTIDE SEQUENCE [LARGE SCALE GENOMIC DNA]</scope>
    <source>
        <strain evidence="1">cv. AL8/78</strain>
    </source>
</reference>
<name>A0A453ES70_AEGTS</name>
<dbReference type="AlphaFoldDB" id="A0A453ES70"/>